<accession>A0ABX0P080</accession>
<dbReference type="RefSeq" id="WP_166881374.1">
    <property type="nucleotide sequence ID" value="NZ_WHJH01000051.1"/>
</dbReference>
<evidence type="ECO:0000313" key="1">
    <source>
        <dbReference type="EMBL" id="NHZ92679.1"/>
    </source>
</evidence>
<protein>
    <submittedName>
        <fullName evidence="1">Uncharacterized protein</fullName>
    </submittedName>
</protein>
<dbReference type="EMBL" id="WHJH01000051">
    <property type="protein sequence ID" value="NHZ92679.1"/>
    <property type="molecule type" value="Genomic_DNA"/>
</dbReference>
<organism evidence="1 2">
    <name type="scientific">Massilia mucilaginosa</name>
    <dbReference type="NCBI Taxonomy" id="2609282"/>
    <lineage>
        <taxon>Bacteria</taxon>
        <taxon>Pseudomonadati</taxon>
        <taxon>Pseudomonadota</taxon>
        <taxon>Betaproteobacteria</taxon>
        <taxon>Burkholderiales</taxon>
        <taxon>Oxalobacteraceae</taxon>
        <taxon>Telluria group</taxon>
        <taxon>Massilia</taxon>
    </lineage>
</organism>
<comment type="caution">
    <text evidence="1">The sequence shown here is derived from an EMBL/GenBank/DDBJ whole genome shotgun (WGS) entry which is preliminary data.</text>
</comment>
<proteinExistence type="predicted"/>
<evidence type="ECO:0000313" key="2">
    <source>
        <dbReference type="Proteomes" id="UP000609726"/>
    </source>
</evidence>
<keyword evidence="2" id="KW-1185">Reference proteome</keyword>
<sequence>MSDTSSVPDDAAPMINAYRRICDRLGAATEPHPPTRSSPRRSIILKSHFHAIKRGREGCKRKNDNRADVLRRYEQRTTGSDFRGT</sequence>
<name>A0ABX0P080_9BURK</name>
<reference evidence="1 2" key="1">
    <citation type="submission" date="2019-10" db="EMBL/GenBank/DDBJ databases">
        <title>Taxonomy of Antarctic Massilia spp.: description of Massilia rubra sp. nov., Massilia aquatica sp. nov., Massilia mucilaginosa sp. nov., Massilia frigida sp. nov. isolated from streams, lakes and regoliths.</title>
        <authorList>
            <person name="Holochova P."/>
            <person name="Sedlacek I."/>
            <person name="Kralova S."/>
            <person name="Maslanova I."/>
            <person name="Busse H.-J."/>
            <person name="Stankova E."/>
            <person name="Vrbovska V."/>
            <person name="Kovarovic V."/>
            <person name="Bartak M."/>
            <person name="Svec P."/>
            <person name="Pantucek R."/>
        </authorList>
    </citation>
    <scope>NUCLEOTIDE SEQUENCE [LARGE SCALE GENOMIC DNA]</scope>
    <source>
        <strain evidence="1 2">CCM 8733</strain>
    </source>
</reference>
<dbReference type="Proteomes" id="UP000609726">
    <property type="component" value="Unassembled WGS sequence"/>
</dbReference>
<gene>
    <name evidence="1" type="ORF">F2P45_27270</name>
</gene>